<dbReference type="PANTHER" id="PTHR43289:SF6">
    <property type="entry name" value="SERINE_THREONINE-PROTEIN KINASE NEKL-3"/>
    <property type="match status" value="1"/>
</dbReference>
<keyword evidence="11" id="KW-1185">Reference proteome</keyword>
<dbReference type="GO" id="GO:0005524">
    <property type="term" value="F:ATP binding"/>
    <property type="evidence" value="ECO:0007669"/>
    <property type="project" value="UniProtKB-UniRule"/>
</dbReference>
<accession>A0A5C7EK75</accession>
<keyword evidence="4 7" id="KW-0547">Nucleotide-binding</keyword>
<evidence type="ECO:0000313" key="11">
    <source>
        <dbReference type="Proteomes" id="UP000321201"/>
    </source>
</evidence>
<keyword evidence="8" id="KW-0472">Membrane</keyword>
<feature type="transmembrane region" description="Helical" evidence="8">
    <location>
        <begin position="414"/>
        <end position="433"/>
    </location>
</feature>
<proteinExistence type="predicted"/>
<dbReference type="SMART" id="SM00220">
    <property type="entry name" value="S_TKc"/>
    <property type="match status" value="1"/>
</dbReference>
<keyword evidence="2 10" id="KW-0723">Serine/threonine-protein kinase</keyword>
<evidence type="ECO:0000256" key="3">
    <source>
        <dbReference type="ARBA" id="ARBA00022679"/>
    </source>
</evidence>
<keyword evidence="5 10" id="KW-0418">Kinase</keyword>
<evidence type="ECO:0000256" key="6">
    <source>
        <dbReference type="ARBA" id="ARBA00022840"/>
    </source>
</evidence>
<dbReference type="Gene3D" id="1.10.510.10">
    <property type="entry name" value="Transferase(Phosphotransferase) domain 1"/>
    <property type="match status" value="1"/>
</dbReference>
<keyword evidence="8" id="KW-0812">Transmembrane</keyword>
<dbReference type="InterPro" id="IPR000719">
    <property type="entry name" value="Prot_kinase_dom"/>
</dbReference>
<organism evidence="10 11">
    <name type="scientific">Pelomicrobium methylotrophicum</name>
    <dbReference type="NCBI Taxonomy" id="2602750"/>
    <lineage>
        <taxon>Bacteria</taxon>
        <taxon>Pseudomonadati</taxon>
        <taxon>Pseudomonadota</taxon>
        <taxon>Hydrogenophilia</taxon>
        <taxon>Hydrogenophilia incertae sedis</taxon>
        <taxon>Pelomicrobium</taxon>
    </lineage>
</organism>
<dbReference type="Gene3D" id="3.30.200.20">
    <property type="entry name" value="Phosphorylase Kinase, domain 1"/>
    <property type="match status" value="1"/>
</dbReference>
<dbReference type="EMBL" id="VPFL01000004">
    <property type="protein sequence ID" value="TXF12928.1"/>
    <property type="molecule type" value="Genomic_DNA"/>
</dbReference>
<dbReference type="InParanoid" id="A0A5C7EK75"/>
<evidence type="ECO:0000256" key="8">
    <source>
        <dbReference type="SAM" id="Phobius"/>
    </source>
</evidence>
<dbReference type="InterPro" id="IPR008271">
    <property type="entry name" value="Ser/Thr_kinase_AS"/>
</dbReference>
<dbReference type="EC" id="2.7.11.1" evidence="1"/>
<dbReference type="Pfam" id="PF00069">
    <property type="entry name" value="Pkinase"/>
    <property type="match status" value="1"/>
</dbReference>
<dbReference type="PROSITE" id="PS00107">
    <property type="entry name" value="PROTEIN_KINASE_ATP"/>
    <property type="match status" value="1"/>
</dbReference>
<keyword evidence="8" id="KW-1133">Transmembrane helix</keyword>
<dbReference type="FunFam" id="1.10.510.10:FF:000021">
    <property type="entry name" value="Serine/threonine protein kinase"/>
    <property type="match status" value="1"/>
</dbReference>
<dbReference type="InterPro" id="IPR011009">
    <property type="entry name" value="Kinase-like_dom_sf"/>
</dbReference>
<evidence type="ECO:0000256" key="1">
    <source>
        <dbReference type="ARBA" id="ARBA00012513"/>
    </source>
</evidence>
<name>A0A5C7EK75_9PROT</name>
<sequence>MPQQLGRYEIVGELGKGAMGVVYRAIDPVLQRTVAIKTIHLYLDPAEQAEYEARFYHEAKAAGRLSHPNIVTVYDVGKSGNIAYMAMELLEGRELKSLLAPRKPLPVAQALDIAAQVADGLAYAHEQEVVHRDVKPANIMITRSGLVKIMDFGIARMRASEIRTQTGVLLGSPSYLSPEQVLGKRADHRSDIFSLGIVLYEMLTGERPFSGAEITAIMYQIVHVSPRAPSVLNAEVPEILNFVVAKALAKSPEARYQDAREFARDLRECRKYVESRIQPNVSINVDAFPEHPASRLADGGSGTLLGDSDFPATRKVDAAPGPMAEVEPPVTLGISTHFDSFDATLRLVAATGAMEHFDDYIKTQKIARPGTTPAEPAPTPKRVTAPLGTAAGMKSALPAQRTPARQRNRRHHEAVIFGLSIAVALVIALFIVLS</sequence>
<dbReference type="CDD" id="cd14014">
    <property type="entry name" value="STKc_PknB_like"/>
    <property type="match status" value="1"/>
</dbReference>
<dbReference type="InterPro" id="IPR017441">
    <property type="entry name" value="Protein_kinase_ATP_BS"/>
</dbReference>
<reference evidence="10 11" key="1">
    <citation type="submission" date="2019-08" db="EMBL/GenBank/DDBJ databases">
        <title>Pelomicrobium methylotrophicum gen. nov., sp. nov. a moderately thermophilic, facultatively anaerobic, lithoautotrophic and methylotrophic bacterium isolated from a terrestrial mud volcano.</title>
        <authorList>
            <person name="Slobodkina G.B."/>
            <person name="Merkel A.Y."/>
            <person name="Slobodkin A.I."/>
        </authorList>
    </citation>
    <scope>NUCLEOTIDE SEQUENCE [LARGE SCALE GENOMIC DNA]</scope>
    <source>
        <strain evidence="10 11">SM250</strain>
    </source>
</reference>
<gene>
    <name evidence="10" type="ORF">FR698_03940</name>
</gene>
<dbReference type="SUPFAM" id="SSF56112">
    <property type="entry name" value="Protein kinase-like (PK-like)"/>
    <property type="match status" value="1"/>
</dbReference>
<evidence type="ECO:0000256" key="4">
    <source>
        <dbReference type="ARBA" id="ARBA00022741"/>
    </source>
</evidence>
<feature type="domain" description="Protein kinase" evidence="9">
    <location>
        <begin position="8"/>
        <end position="273"/>
    </location>
</feature>
<evidence type="ECO:0000259" key="9">
    <source>
        <dbReference type="PROSITE" id="PS50011"/>
    </source>
</evidence>
<dbReference type="Proteomes" id="UP000321201">
    <property type="component" value="Unassembled WGS sequence"/>
</dbReference>
<keyword evidence="3" id="KW-0808">Transferase</keyword>
<dbReference type="AlphaFoldDB" id="A0A5C7EK75"/>
<protein>
    <recommendedName>
        <fullName evidence="1">non-specific serine/threonine protein kinase</fullName>
        <ecNumber evidence="1">2.7.11.1</ecNumber>
    </recommendedName>
</protein>
<evidence type="ECO:0000256" key="7">
    <source>
        <dbReference type="PROSITE-ProRule" id="PRU10141"/>
    </source>
</evidence>
<dbReference type="OrthoDB" id="5287493at2"/>
<dbReference type="PANTHER" id="PTHR43289">
    <property type="entry name" value="MITOGEN-ACTIVATED PROTEIN KINASE KINASE KINASE 20-RELATED"/>
    <property type="match status" value="1"/>
</dbReference>
<feature type="binding site" evidence="7">
    <location>
        <position position="37"/>
    </location>
    <ligand>
        <name>ATP</name>
        <dbReference type="ChEBI" id="CHEBI:30616"/>
    </ligand>
</feature>
<keyword evidence="6 7" id="KW-0067">ATP-binding</keyword>
<comment type="caution">
    <text evidence="10">The sequence shown here is derived from an EMBL/GenBank/DDBJ whole genome shotgun (WGS) entry which is preliminary data.</text>
</comment>
<dbReference type="GO" id="GO:0004674">
    <property type="term" value="F:protein serine/threonine kinase activity"/>
    <property type="evidence" value="ECO:0007669"/>
    <property type="project" value="UniProtKB-KW"/>
</dbReference>
<evidence type="ECO:0000256" key="5">
    <source>
        <dbReference type="ARBA" id="ARBA00022777"/>
    </source>
</evidence>
<dbReference type="PROSITE" id="PS50011">
    <property type="entry name" value="PROTEIN_KINASE_DOM"/>
    <property type="match status" value="1"/>
</dbReference>
<evidence type="ECO:0000313" key="10">
    <source>
        <dbReference type="EMBL" id="TXF12928.1"/>
    </source>
</evidence>
<evidence type="ECO:0000256" key="2">
    <source>
        <dbReference type="ARBA" id="ARBA00022527"/>
    </source>
</evidence>
<dbReference type="PROSITE" id="PS00108">
    <property type="entry name" value="PROTEIN_KINASE_ST"/>
    <property type="match status" value="1"/>
</dbReference>